<comment type="caution">
    <text evidence="1">The sequence shown here is derived from an EMBL/GenBank/DDBJ whole genome shotgun (WGS) entry which is preliminary data.</text>
</comment>
<proteinExistence type="predicted"/>
<dbReference type="SUPFAM" id="SSF51395">
    <property type="entry name" value="FMN-linked oxidoreductases"/>
    <property type="match status" value="1"/>
</dbReference>
<dbReference type="Gene3D" id="3.20.20.70">
    <property type="entry name" value="Aldolase class I"/>
    <property type="match status" value="1"/>
</dbReference>
<dbReference type="Proteomes" id="UP001589865">
    <property type="component" value="Unassembled WGS sequence"/>
</dbReference>
<dbReference type="InterPro" id="IPR013785">
    <property type="entry name" value="Aldolase_TIM"/>
</dbReference>
<reference evidence="1 2" key="1">
    <citation type="submission" date="2024-09" db="EMBL/GenBank/DDBJ databases">
        <authorList>
            <person name="Sun Q."/>
            <person name="Mori K."/>
        </authorList>
    </citation>
    <scope>NUCLEOTIDE SEQUENCE [LARGE SCALE GENOMIC DNA]</scope>
    <source>
        <strain evidence="1 2">TBRC 5777</strain>
    </source>
</reference>
<dbReference type="PANTHER" id="PTHR22893:SF91">
    <property type="entry name" value="NADPH DEHYDROGENASE 2-RELATED"/>
    <property type="match status" value="1"/>
</dbReference>
<keyword evidence="2" id="KW-1185">Reference proteome</keyword>
<organism evidence="1 2">
    <name type="scientific">Roseomonas elaeocarpi</name>
    <dbReference type="NCBI Taxonomy" id="907779"/>
    <lineage>
        <taxon>Bacteria</taxon>
        <taxon>Pseudomonadati</taxon>
        <taxon>Pseudomonadota</taxon>
        <taxon>Alphaproteobacteria</taxon>
        <taxon>Acetobacterales</taxon>
        <taxon>Roseomonadaceae</taxon>
        <taxon>Roseomonas</taxon>
    </lineage>
</organism>
<dbReference type="RefSeq" id="WP_377042802.1">
    <property type="nucleotide sequence ID" value="NZ_JBHLUN010000002.1"/>
</dbReference>
<sequence>MSPKKILTRLELGRIEIGHRAVLSAGCHQVVSGTRPAERVVSLADSYRRLATPGGLVISTPITARPAATATSGSPLSERWSFLDPVSQAAWRATIRSVHDEGGLLVARMQCPGSQALFSTSAGGAQQGRASSPPEEALSHCGAFATAMRDLEFDGIELCCVVPDPGSSYSAVTRQDSAAGEAAPQQPVAFPAEILQLLIDTWGSDRVGVRLSPSVDDNAMDPFCALLAMLNDLEIAFLHLADAKPIEPKAGGVRITAAAARLRHAFRWPVIASGGFSLRQAVALVDSRWADAICFPHEQDGPTLLEQLTALKS</sequence>
<gene>
    <name evidence="1" type="ORF">ACFFGY_02540</name>
</gene>
<accession>A0ABV6JP43</accession>
<dbReference type="PANTHER" id="PTHR22893">
    <property type="entry name" value="NADH OXIDOREDUCTASE-RELATED"/>
    <property type="match status" value="1"/>
</dbReference>
<evidence type="ECO:0008006" key="3">
    <source>
        <dbReference type="Google" id="ProtNLM"/>
    </source>
</evidence>
<evidence type="ECO:0000313" key="1">
    <source>
        <dbReference type="EMBL" id="MFC0407110.1"/>
    </source>
</evidence>
<dbReference type="EMBL" id="JBHLUN010000002">
    <property type="protein sequence ID" value="MFC0407110.1"/>
    <property type="molecule type" value="Genomic_DNA"/>
</dbReference>
<protein>
    <recommendedName>
        <fullName evidence="3">NADH:flavin oxidoreductase/NADH oxidase N-terminal domain-containing protein</fullName>
    </recommendedName>
</protein>
<dbReference type="InterPro" id="IPR045247">
    <property type="entry name" value="Oye-like"/>
</dbReference>
<name>A0ABV6JP43_9PROT</name>
<evidence type="ECO:0000313" key="2">
    <source>
        <dbReference type="Proteomes" id="UP001589865"/>
    </source>
</evidence>